<dbReference type="GO" id="GO:0005615">
    <property type="term" value="C:extracellular space"/>
    <property type="evidence" value="ECO:0007669"/>
    <property type="project" value="TreeGrafter"/>
</dbReference>
<dbReference type="PANTHER" id="PTHR24264">
    <property type="entry name" value="TRYPSIN-RELATED"/>
    <property type="match status" value="1"/>
</dbReference>
<dbReference type="RefSeq" id="XP_055687806.1">
    <property type="nucleotide sequence ID" value="XM_055831831.1"/>
</dbReference>
<name>A0A7G3B2Q5_LUTLO</name>
<proteinExistence type="inferred from homology"/>
<dbReference type="RefSeq" id="XP_055687802.1">
    <property type="nucleotide sequence ID" value="XM_055831827.1"/>
</dbReference>
<dbReference type="InterPro" id="IPR043504">
    <property type="entry name" value="Peptidase_S1_PA_chymotrypsin"/>
</dbReference>
<keyword evidence="2" id="KW-0964">Secreted</keyword>
<evidence type="ECO:0000259" key="11">
    <source>
        <dbReference type="PROSITE" id="PS50240"/>
    </source>
</evidence>
<dbReference type="VEuPathDB" id="VectorBase:LLONM1_010971"/>
<keyword evidence="3 8" id="KW-0645">Protease</keyword>
<dbReference type="RefSeq" id="XP_055687811.1">
    <property type="nucleotide sequence ID" value="XM_055831836.1"/>
</dbReference>
<dbReference type="CDD" id="cd00190">
    <property type="entry name" value="Tryp_SPc"/>
    <property type="match status" value="1"/>
</dbReference>
<dbReference type="RefSeq" id="XP_055687809.1">
    <property type="nucleotide sequence ID" value="XM_055831834.1"/>
</dbReference>
<dbReference type="PROSITE" id="PS50240">
    <property type="entry name" value="TRYPSIN_DOM"/>
    <property type="match status" value="1"/>
</dbReference>
<dbReference type="InterPro" id="IPR000884">
    <property type="entry name" value="TSP1_rpt"/>
</dbReference>
<dbReference type="AlphaFoldDB" id="A0A7G3B2Q5"/>
<evidence type="ECO:0000313" key="12">
    <source>
        <dbReference type="EMBL" id="MBC1178283.1"/>
    </source>
</evidence>
<dbReference type="FunFam" id="2.40.10.10:FF:000003">
    <property type="entry name" value="Transmembrane serine protease 3"/>
    <property type="match status" value="1"/>
</dbReference>
<dbReference type="OrthoDB" id="10004439at2759"/>
<dbReference type="RefSeq" id="XP_055687804.1">
    <property type="nucleotide sequence ID" value="XM_055831829.1"/>
</dbReference>
<comment type="subcellular location">
    <subcellularLocation>
        <location evidence="1">Secreted</location>
    </subcellularLocation>
</comment>
<dbReference type="KEGG" id="lll:129792607"/>
<dbReference type="SUPFAM" id="SSF50494">
    <property type="entry name" value="Trypsin-like serine proteases"/>
    <property type="match status" value="1"/>
</dbReference>
<evidence type="ECO:0000256" key="1">
    <source>
        <dbReference type="ARBA" id="ARBA00004613"/>
    </source>
</evidence>
<dbReference type="Pfam" id="PF00089">
    <property type="entry name" value="Trypsin"/>
    <property type="match status" value="1"/>
</dbReference>
<evidence type="ECO:0000256" key="7">
    <source>
        <dbReference type="ARBA" id="ARBA00024195"/>
    </source>
</evidence>
<dbReference type="PANTHER" id="PTHR24264:SF65">
    <property type="entry name" value="SRCR DOMAIN-CONTAINING PROTEIN"/>
    <property type="match status" value="1"/>
</dbReference>
<comment type="similarity">
    <text evidence="7">Belongs to the peptidase S1 family. CLIP subfamily.</text>
</comment>
<keyword evidence="6" id="KW-1015">Disulfide bond</keyword>
<reference evidence="12" key="1">
    <citation type="journal article" date="2020" name="BMC">
        <title>Leishmania infection induces a limited differential gene expression in the sand fly midgut.</title>
        <authorList>
            <person name="Coutinho-Abreu I.V."/>
            <person name="Serafim T.D."/>
            <person name="Meneses C."/>
            <person name="Kamhawi S."/>
            <person name="Oliveira F."/>
            <person name="Valenzuela J.G."/>
        </authorList>
    </citation>
    <scope>NUCLEOTIDE SEQUENCE</scope>
    <source>
        <strain evidence="12">Jacobina</strain>
        <tissue evidence="12">Midgut</tissue>
    </source>
</reference>
<evidence type="ECO:0000256" key="2">
    <source>
        <dbReference type="ARBA" id="ARBA00022525"/>
    </source>
</evidence>
<dbReference type="PRINTS" id="PR00722">
    <property type="entry name" value="CHYMOTRYPSIN"/>
</dbReference>
<dbReference type="InterPro" id="IPR050127">
    <property type="entry name" value="Serine_Proteases_S1"/>
</dbReference>
<dbReference type="InterPro" id="IPR009003">
    <property type="entry name" value="Peptidase_S1_PA"/>
</dbReference>
<dbReference type="Gene3D" id="2.40.10.10">
    <property type="entry name" value="Trypsin-like serine proteases"/>
    <property type="match status" value="1"/>
</dbReference>
<dbReference type="InterPro" id="IPR018114">
    <property type="entry name" value="TRYPSIN_HIS"/>
</dbReference>
<evidence type="ECO:0000256" key="9">
    <source>
        <dbReference type="SAM" id="MobiDB-lite"/>
    </source>
</evidence>
<dbReference type="PROSITE" id="PS00134">
    <property type="entry name" value="TRYPSIN_HIS"/>
    <property type="match status" value="1"/>
</dbReference>
<dbReference type="InterPro" id="IPR001254">
    <property type="entry name" value="Trypsin_dom"/>
</dbReference>
<dbReference type="RefSeq" id="XP_055687807.1">
    <property type="nucleotide sequence ID" value="XM_055831832.1"/>
</dbReference>
<dbReference type="PROSITE" id="PS00135">
    <property type="entry name" value="TRYPSIN_SER"/>
    <property type="match status" value="1"/>
</dbReference>
<dbReference type="RefSeq" id="XP_055687805.1">
    <property type="nucleotide sequence ID" value="XM_055831830.1"/>
</dbReference>
<dbReference type="PROSITE" id="PS50092">
    <property type="entry name" value="TSP1"/>
    <property type="match status" value="1"/>
</dbReference>
<evidence type="ECO:0000256" key="6">
    <source>
        <dbReference type="ARBA" id="ARBA00023157"/>
    </source>
</evidence>
<evidence type="ECO:0000256" key="8">
    <source>
        <dbReference type="RuleBase" id="RU363034"/>
    </source>
</evidence>
<evidence type="ECO:0000256" key="10">
    <source>
        <dbReference type="SAM" id="SignalP"/>
    </source>
</evidence>
<feature type="region of interest" description="Disordered" evidence="9">
    <location>
        <begin position="42"/>
        <end position="66"/>
    </location>
</feature>
<dbReference type="GO" id="GO:0006508">
    <property type="term" value="P:proteolysis"/>
    <property type="evidence" value="ECO:0007669"/>
    <property type="project" value="UniProtKB-KW"/>
</dbReference>
<dbReference type="GeneID" id="129792607"/>
<dbReference type="RefSeq" id="XP_055687803.1">
    <property type="nucleotide sequence ID" value="XM_055831828.1"/>
</dbReference>
<keyword evidence="5 8" id="KW-0720">Serine protease</keyword>
<dbReference type="GO" id="GO:0004252">
    <property type="term" value="F:serine-type endopeptidase activity"/>
    <property type="evidence" value="ECO:0007669"/>
    <property type="project" value="InterPro"/>
</dbReference>
<dbReference type="RefSeq" id="XP_055687808.1">
    <property type="nucleotide sequence ID" value="XM_055831833.1"/>
</dbReference>
<keyword evidence="4 8" id="KW-0378">Hydrolase</keyword>
<dbReference type="SMART" id="SM00209">
    <property type="entry name" value="TSP1"/>
    <property type="match status" value="2"/>
</dbReference>
<evidence type="ECO:0000256" key="4">
    <source>
        <dbReference type="ARBA" id="ARBA00022801"/>
    </source>
</evidence>
<dbReference type="InterPro" id="IPR033116">
    <property type="entry name" value="TRYPSIN_SER"/>
</dbReference>
<keyword evidence="10" id="KW-0732">Signal</keyword>
<evidence type="ECO:0000256" key="5">
    <source>
        <dbReference type="ARBA" id="ARBA00022825"/>
    </source>
</evidence>
<sequence length="619" mass="71903">MDRIISKIVLLILLLPHFATPRKDNQTSNIQSERLNFHENVTNESDPALPQHYADDDPTNNQNDLRDLHREGVRLPGLSRRWSHRRRLGGGDFSPWSTWSQCDKYCRQKRERFCLVRRKCRDTRHYEERQCRKCSSRNSQQLPIADESDYFAIDSEVIPKKELLVKIVKRKRDHKKSRRHGRKGNSTEIGEILWNSHDHPRSSASQGLMKRLGDIVDEYDDEDDDVLLKKIVTRGREKTVINMPTGRYRRVYSKWSKWSKCTAKCTTRRFKRCRIPEICGHEVLREVAYCYTEGSFCQEWISSQMHTPARPPARSAALALDPFFTSRRDLNAVSVSPLTPTEEYPEFRPQNLKCGIPAIRPRKDYWRMLKIIGGRTARRGQWPWQVAIFNRFKEAFCGGTLISPMWIITAAHCVRKRLYVRLGEHNLEVKDGTEVEYRVEYAIKHPKYDKKTVDNDVAMLKLPREMIQSAFIGFVCLPEKHQLLPVGAQCTIIGWGKRRDQDDAGTNVLHEAEVPIITNEECKNVYYDYTITKNMFCAGHKKGRIDSCSGDSGGPILCRDYTKPNNPWTIYGITSFGDGCGKRNKFGIYTKILNYVDWIWSVVNCNGVCKYHNAAETRF</sequence>
<dbReference type="SMART" id="SM00020">
    <property type="entry name" value="Tryp_SPc"/>
    <property type="match status" value="1"/>
</dbReference>
<protein>
    <submittedName>
        <fullName evidence="12">Putative trypsin-like serine protease</fullName>
    </submittedName>
</protein>
<organism evidence="12">
    <name type="scientific">Lutzomyia longipalpis</name>
    <name type="common">Sand fly</name>
    <dbReference type="NCBI Taxonomy" id="7200"/>
    <lineage>
        <taxon>Eukaryota</taxon>
        <taxon>Metazoa</taxon>
        <taxon>Ecdysozoa</taxon>
        <taxon>Arthropoda</taxon>
        <taxon>Hexapoda</taxon>
        <taxon>Insecta</taxon>
        <taxon>Pterygota</taxon>
        <taxon>Neoptera</taxon>
        <taxon>Endopterygota</taxon>
        <taxon>Diptera</taxon>
        <taxon>Nematocera</taxon>
        <taxon>Psychodoidea</taxon>
        <taxon>Psychodidae</taxon>
        <taxon>Lutzomyia</taxon>
        <taxon>Lutzomyia</taxon>
    </lineage>
</organism>
<dbReference type="EMBL" id="GITU01009580">
    <property type="protein sequence ID" value="MBC1178283.1"/>
    <property type="molecule type" value="Transcribed_RNA"/>
</dbReference>
<dbReference type="InterPro" id="IPR001314">
    <property type="entry name" value="Peptidase_S1A"/>
</dbReference>
<accession>A0A7G3B2Q5</accession>
<feature type="chain" id="PRO_5028914150" evidence="10">
    <location>
        <begin position="22"/>
        <end position="619"/>
    </location>
</feature>
<feature type="domain" description="Peptidase S1" evidence="11">
    <location>
        <begin position="371"/>
        <end position="604"/>
    </location>
</feature>
<evidence type="ECO:0000256" key="3">
    <source>
        <dbReference type="ARBA" id="ARBA00022670"/>
    </source>
</evidence>
<feature type="signal peptide" evidence="10">
    <location>
        <begin position="1"/>
        <end position="21"/>
    </location>
</feature>